<organism evidence="2 3">
    <name type="scientific">Sutterella wadsworthensis 2_1_59BFAA</name>
    <dbReference type="NCBI Taxonomy" id="742823"/>
    <lineage>
        <taxon>Bacteria</taxon>
        <taxon>Pseudomonadati</taxon>
        <taxon>Pseudomonadota</taxon>
        <taxon>Betaproteobacteria</taxon>
        <taxon>Burkholderiales</taxon>
        <taxon>Sutterellaceae</taxon>
        <taxon>Sutterella</taxon>
    </lineage>
</organism>
<name>K1KJE5_9BURK</name>
<dbReference type="OrthoDB" id="9155154at2"/>
<comment type="caution">
    <text evidence="2">The sequence shown here is derived from an EMBL/GenBank/DDBJ whole genome shotgun (WGS) entry which is preliminary data.</text>
</comment>
<evidence type="ECO:0000256" key="1">
    <source>
        <dbReference type="SAM" id="Phobius"/>
    </source>
</evidence>
<dbReference type="Pfam" id="PF02592">
    <property type="entry name" value="Vut_1"/>
    <property type="match status" value="1"/>
</dbReference>
<feature type="transmembrane region" description="Helical" evidence="1">
    <location>
        <begin position="44"/>
        <end position="65"/>
    </location>
</feature>
<dbReference type="EMBL" id="ADMG01000016">
    <property type="protein sequence ID" value="EKB31864.1"/>
    <property type="molecule type" value="Genomic_DNA"/>
</dbReference>
<keyword evidence="1" id="KW-0812">Transmembrane</keyword>
<dbReference type="STRING" id="742823.HMPREF9465_00441"/>
<feature type="transmembrane region" description="Helical" evidence="1">
    <location>
        <begin position="154"/>
        <end position="175"/>
    </location>
</feature>
<proteinExistence type="predicted"/>
<gene>
    <name evidence="2" type="ORF">HMPREF9465_00441</name>
</gene>
<feature type="transmembrane region" description="Helical" evidence="1">
    <location>
        <begin position="98"/>
        <end position="117"/>
    </location>
</feature>
<dbReference type="Proteomes" id="UP000005835">
    <property type="component" value="Unassembled WGS sequence"/>
</dbReference>
<evidence type="ECO:0000313" key="3">
    <source>
        <dbReference type="Proteomes" id="UP000005835"/>
    </source>
</evidence>
<sequence length="184" mass="19461">MPFSMSGRTVGLISLILFILTIPAGNWVVMNVGTVCPPDSPCLIPVWPGIMSPSAVLFAGLALILRDAVQSLLGKRWTLVAIAAGAALSGILSEPAIILGSTCAFLFSELADFAVYTPLRERHLTLAIVLSGLVGSIVDSVIFLSLAFGSLDFIVGQVIGKFWMSLIAGAMIIMWRSTRRAQAA</sequence>
<keyword evidence="1" id="KW-0472">Membrane</keyword>
<keyword evidence="3" id="KW-1185">Reference proteome</keyword>
<feature type="transmembrane region" description="Helical" evidence="1">
    <location>
        <begin position="124"/>
        <end position="148"/>
    </location>
</feature>
<feature type="transmembrane region" description="Helical" evidence="1">
    <location>
        <begin position="12"/>
        <end position="32"/>
    </location>
</feature>
<dbReference type="eggNOG" id="COG1738">
    <property type="taxonomic scope" value="Bacteria"/>
</dbReference>
<reference evidence="2 3" key="1">
    <citation type="submission" date="2012-05" db="EMBL/GenBank/DDBJ databases">
        <title>The Genome Sequence of Sutterella wadsworthensis 2_1_59BFAA.</title>
        <authorList>
            <consortium name="The Broad Institute Genome Sequencing Platform"/>
            <person name="Earl A."/>
            <person name="Ward D."/>
            <person name="Feldgarden M."/>
            <person name="Gevers D."/>
            <person name="Daigneault M."/>
            <person name="Strauss J."/>
            <person name="Allen-Vercoe E."/>
            <person name="Walker B."/>
            <person name="Young S.K."/>
            <person name="Zeng Q."/>
            <person name="Gargeya S."/>
            <person name="Fitzgerald M."/>
            <person name="Haas B."/>
            <person name="Abouelleil A."/>
            <person name="Alvarado L."/>
            <person name="Arachchi H.M."/>
            <person name="Berlin A.M."/>
            <person name="Chapman S.B."/>
            <person name="Goldberg J."/>
            <person name="Griggs A."/>
            <person name="Gujja S."/>
            <person name="Hansen M."/>
            <person name="Howarth C."/>
            <person name="Imamovic A."/>
            <person name="Larimer J."/>
            <person name="McCowen C."/>
            <person name="Montmayeur A."/>
            <person name="Murphy C."/>
            <person name="Neiman D."/>
            <person name="Pearson M."/>
            <person name="Priest M."/>
            <person name="Roberts A."/>
            <person name="Saif S."/>
            <person name="Shea T."/>
            <person name="Sisk P."/>
            <person name="Sykes S."/>
            <person name="Wortman J."/>
            <person name="Nusbaum C."/>
            <person name="Birren B."/>
        </authorList>
    </citation>
    <scope>NUCLEOTIDE SEQUENCE [LARGE SCALE GENOMIC DNA]</scope>
    <source>
        <strain evidence="2 3">2_1_59BFAA</strain>
    </source>
</reference>
<keyword evidence="1" id="KW-1133">Transmembrane helix</keyword>
<feature type="transmembrane region" description="Helical" evidence="1">
    <location>
        <begin position="77"/>
        <end position="92"/>
    </location>
</feature>
<dbReference type="RefSeq" id="WP_005433709.1">
    <property type="nucleotide sequence ID" value="NZ_JH815514.1"/>
</dbReference>
<dbReference type="PATRIC" id="fig|742823.3.peg.439"/>
<accession>K1KJE5</accession>
<dbReference type="AlphaFoldDB" id="K1KJE5"/>
<evidence type="ECO:0000313" key="2">
    <source>
        <dbReference type="EMBL" id="EKB31864.1"/>
    </source>
</evidence>
<evidence type="ECO:0008006" key="4">
    <source>
        <dbReference type="Google" id="ProtNLM"/>
    </source>
</evidence>
<protein>
    <recommendedName>
        <fullName evidence="4">VUT family protein</fullName>
    </recommendedName>
</protein>
<dbReference type="InterPro" id="IPR003744">
    <property type="entry name" value="YhhQ"/>
</dbReference>
<dbReference type="HOGENOM" id="CLU_120907_0_0_4"/>